<reference evidence="1 2" key="1">
    <citation type="submission" date="2018-12" db="EMBL/GenBank/DDBJ databases">
        <title>three novel Halomonas strain isolated from plants.</title>
        <authorList>
            <person name="Sun C."/>
        </authorList>
    </citation>
    <scope>NUCLEOTIDE SEQUENCE [LARGE SCALE GENOMIC DNA]</scope>
    <source>
        <strain evidence="1 2">JCM 18142</strain>
    </source>
</reference>
<name>A0A3S1DPN0_9GAMM</name>
<dbReference type="Proteomes" id="UP000287023">
    <property type="component" value="Unassembled WGS sequence"/>
</dbReference>
<gene>
    <name evidence="1" type="ORF">ELY38_11670</name>
</gene>
<sequence length="300" mass="34893">MEKILRVGNAYQKKILARLGYKLTRLKESKTAENKVYTDPLDSLVLRQLGLKSSFKCPIELCRQETGFGFGTNQWHPFVAALKEYAKSGVNKYEGSILQKFYQNWNPQSAAEVLAGFNQAPESFGNFPTYGHYLMPWRVDSSLERMRKDVDQWSARDYQEHEHQQLNMKDDGYKNYGPVSRRLGEFEYNRLVNIYEKIKREGYQRDHGDVGVMMIKDNSDYIFMLRGGGVHRTAALAALGYTTIPATFIVQDYFIDTKYVNHWPQVKSGLWQSDEAIAYIKYLFNFDSCSWAKRNACWLQ</sequence>
<dbReference type="OrthoDB" id="2865096at2"/>
<protein>
    <submittedName>
        <fullName evidence="1">Uncharacterized protein</fullName>
    </submittedName>
</protein>
<keyword evidence="2" id="KW-1185">Reference proteome</keyword>
<dbReference type="AlphaFoldDB" id="A0A3S1DPN0"/>
<evidence type="ECO:0000313" key="2">
    <source>
        <dbReference type="Proteomes" id="UP000287023"/>
    </source>
</evidence>
<organism evidence="1 2">
    <name type="scientific">Vreelandella nanhaiensis</name>
    <dbReference type="NCBI Taxonomy" id="1258546"/>
    <lineage>
        <taxon>Bacteria</taxon>
        <taxon>Pseudomonadati</taxon>
        <taxon>Pseudomonadota</taxon>
        <taxon>Gammaproteobacteria</taxon>
        <taxon>Oceanospirillales</taxon>
        <taxon>Halomonadaceae</taxon>
        <taxon>Vreelandella</taxon>
    </lineage>
</organism>
<evidence type="ECO:0000313" key="1">
    <source>
        <dbReference type="EMBL" id="RUR31308.1"/>
    </source>
</evidence>
<comment type="caution">
    <text evidence="1">The sequence shown here is derived from an EMBL/GenBank/DDBJ whole genome shotgun (WGS) entry which is preliminary data.</text>
</comment>
<dbReference type="RefSeq" id="WP_127062422.1">
    <property type="nucleotide sequence ID" value="NZ_RZHF01000015.1"/>
</dbReference>
<dbReference type="EMBL" id="RZHF01000015">
    <property type="protein sequence ID" value="RUR31308.1"/>
    <property type="molecule type" value="Genomic_DNA"/>
</dbReference>
<accession>A0A3S1DPN0</accession>
<proteinExistence type="predicted"/>